<dbReference type="Pfam" id="PF03787">
    <property type="entry name" value="RAMPs"/>
    <property type="match status" value="1"/>
</dbReference>
<dbReference type="RefSeq" id="WP_055290824.1">
    <property type="nucleotide sequence ID" value="NZ_CP173382.1"/>
</dbReference>
<evidence type="ECO:0000256" key="6">
    <source>
        <dbReference type="ARBA" id="ARBA00031720"/>
    </source>
</evidence>
<dbReference type="InterPro" id="IPR005537">
    <property type="entry name" value="RAMP_III_fam"/>
</dbReference>
<name>A0A173V5P3_EUBRA</name>
<protein>
    <recommendedName>
        <fullName evidence="3">CRISPR system Cms protein Csm5</fullName>
    </recommendedName>
    <alternativeName>
        <fullName evidence="6">CRISPR type III A-associated protein Csm5</fullName>
    </alternativeName>
</protein>
<dbReference type="OrthoDB" id="24360at2"/>
<organism evidence="8 9">
    <name type="scientific">Eubacterium ramulus</name>
    <dbReference type="NCBI Taxonomy" id="39490"/>
    <lineage>
        <taxon>Bacteria</taxon>
        <taxon>Bacillati</taxon>
        <taxon>Bacillota</taxon>
        <taxon>Clostridia</taxon>
        <taxon>Eubacteriales</taxon>
        <taxon>Eubacteriaceae</taxon>
        <taxon>Eubacterium</taxon>
    </lineage>
</organism>
<sequence>MNEYLKCYKVKLHVLSPVHIGSGTKIGKKEYIYMPWNHQVIIPDIQKMYAELQKKHLEKDFETYMLDTRTKGLALGKWLSTHRFQSEDYDKWTLYEMDAGEAFANRESAPPKEIDTFVKDTYGMPYVPGSSIKGMIRTALISWEIQRNPEKYEKIRQVIMQKSGERANRKQCLLRETKELEKEILYTLNRCEKSAGNAVNDNLSGLHVGDSEPISLEQLTLSQKIDYSLDYKEKPLPLLREALIPGTDICFEISIDSTICPYDMEDIIEALNCFQKICYQYFYSRFRRGTTKENIVWIGGGCGFLSKTIVYPLLGKDAVRVVDNIYKNTLGPNYIKHKHSKDISLRLAPHVCKCTKYQGKLYDMGMAQIEYEKI</sequence>
<dbReference type="NCBIfam" id="TIGR01899">
    <property type="entry name" value="cas_TM1807_csm5"/>
    <property type="match status" value="1"/>
</dbReference>
<evidence type="ECO:0000313" key="9">
    <source>
        <dbReference type="Proteomes" id="UP000095492"/>
    </source>
</evidence>
<comment type="function">
    <text evidence="1">This subunit might be involved in maturation of a crRNA intermediate to its mature form.</text>
</comment>
<dbReference type="GO" id="GO:0051607">
    <property type="term" value="P:defense response to virus"/>
    <property type="evidence" value="ECO:0007669"/>
    <property type="project" value="UniProtKB-KW"/>
</dbReference>
<evidence type="ECO:0000256" key="3">
    <source>
        <dbReference type="ARBA" id="ARBA00016113"/>
    </source>
</evidence>
<dbReference type="GeneID" id="97390173"/>
<proteinExistence type="inferred from homology"/>
<keyword evidence="4" id="KW-0694">RNA-binding</keyword>
<comment type="similarity">
    <text evidence="2">Belongs to the CRISPR-associated Csm5 family.</text>
</comment>
<evidence type="ECO:0000256" key="5">
    <source>
        <dbReference type="ARBA" id="ARBA00023118"/>
    </source>
</evidence>
<dbReference type="STRING" id="39490.ERS852448_02566"/>
<dbReference type="EMBL" id="CYYA01000022">
    <property type="protein sequence ID" value="CUN22602.1"/>
    <property type="molecule type" value="Genomic_DNA"/>
</dbReference>
<dbReference type="Proteomes" id="UP000095492">
    <property type="component" value="Unassembled WGS sequence"/>
</dbReference>
<dbReference type="InterPro" id="IPR010173">
    <property type="entry name" value="CRISPR-assoc_Csm5"/>
</dbReference>
<evidence type="ECO:0000256" key="1">
    <source>
        <dbReference type="ARBA" id="ARBA00003088"/>
    </source>
</evidence>
<evidence type="ECO:0000313" key="8">
    <source>
        <dbReference type="EMBL" id="CUN22602.1"/>
    </source>
</evidence>
<dbReference type="GO" id="GO:0003723">
    <property type="term" value="F:RNA binding"/>
    <property type="evidence" value="ECO:0007669"/>
    <property type="project" value="UniProtKB-KW"/>
</dbReference>
<gene>
    <name evidence="8" type="ORF">ERS852448_02566</name>
</gene>
<feature type="domain" description="CRISPR type III-associated protein" evidence="7">
    <location>
        <begin position="11"/>
        <end position="299"/>
    </location>
</feature>
<evidence type="ECO:0000256" key="4">
    <source>
        <dbReference type="ARBA" id="ARBA00022884"/>
    </source>
</evidence>
<dbReference type="PANTHER" id="PTHR38007:SF1">
    <property type="entry name" value="CRISPR SYSTEM CMS PROTEIN CSM5"/>
    <property type="match status" value="1"/>
</dbReference>
<reference evidence="8 9" key="1">
    <citation type="submission" date="2015-09" db="EMBL/GenBank/DDBJ databases">
        <authorList>
            <consortium name="Pathogen Informatics"/>
        </authorList>
    </citation>
    <scope>NUCLEOTIDE SEQUENCE [LARGE SCALE GENOMIC DNA]</scope>
    <source>
        <strain evidence="8 9">2789STDY5608891</strain>
    </source>
</reference>
<evidence type="ECO:0000256" key="2">
    <source>
        <dbReference type="ARBA" id="ARBA00006680"/>
    </source>
</evidence>
<evidence type="ECO:0000259" key="7">
    <source>
        <dbReference type="Pfam" id="PF03787"/>
    </source>
</evidence>
<dbReference type="AlphaFoldDB" id="A0A173V5P3"/>
<dbReference type="PANTHER" id="PTHR38007">
    <property type="entry name" value="CRISPR SYSTEM CMS PROTEIN CSM5"/>
    <property type="match status" value="1"/>
</dbReference>
<keyword evidence="5" id="KW-0051">Antiviral defense</keyword>
<accession>A0A173V5P3</accession>